<comment type="subunit">
    <text evidence="6">Heterooligomer composed of large and small subunits.</text>
</comment>
<dbReference type="Pfam" id="PF02609">
    <property type="entry name" value="Exonuc_VII_S"/>
    <property type="match status" value="1"/>
</dbReference>
<protein>
    <recommendedName>
        <fullName evidence="6">Exodeoxyribonuclease 7 small subunit</fullName>
        <ecNumber evidence="6">3.1.11.6</ecNumber>
    </recommendedName>
    <alternativeName>
        <fullName evidence="6">Exodeoxyribonuclease VII small subunit</fullName>
        <shortName evidence="6">Exonuclease VII small subunit</shortName>
    </alternativeName>
</protein>
<evidence type="ECO:0000256" key="4">
    <source>
        <dbReference type="ARBA" id="ARBA00022801"/>
    </source>
</evidence>
<dbReference type="OrthoDB" id="9798666at2"/>
<keyword evidence="5 6" id="KW-0269">Exonuclease</keyword>
<dbReference type="Proteomes" id="UP000298460">
    <property type="component" value="Unassembled WGS sequence"/>
</dbReference>
<comment type="catalytic activity">
    <reaction evidence="6">
        <text>Exonucleolytic cleavage in either 5'- to 3'- or 3'- to 5'-direction to yield nucleoside 5'-phosphates.</text>
        <dbReference type="EC" id="3.1.11.6"/>
    </reaction>
</comment>
<dbReference type="GO" id="GO:0008855">
    <property type="term" value="F:exodeoxyribonuclease VII activity"/>
    <property type="evidence" value="ECO:0007669"/>
    <property type="project" value="UniProtKB-UniRule"/>
</dbReference>
<evidence type="ECO:0000256" key="1">
    <source>
        <dbReference type="ARBA" id="ARBA00009998"/>
    </source>
</evidence>
<dbReference type="AlphaFoldDB" id="A0A4Z0R4Q0"/>
<dbReference type="RefSeq" id="WP_135547657.1">
    <property type="nucleotide sequence ID" value="NZ_SPQQ01000004.1"/>
</dbReference>
<evidence type="ECO:0000313" key="9">
    <source>
        <dbReference type="Proteomes" id="UP000298460"/>
    </source>
</evidence>
<dbReference type="GO" id="GO:0006308">
    <property type="term" value="P:DNA catabolic process"/>
    <property type="evidence" value="ECO:0007669"/>
    <property type="project" value="UniProtKB-UniRule"/>
</dbReference>
<evidence type="ECO:0000313" key="8">
    <source>
        <dbReference type="EMBL" id="TGE37800.1"/>
    </source>
</evidence>
<gene>
    <name evidence="6 8" type="primary">xseB</name>
    <name evidence="8" type="ORF">E4K67_13915</name>
</gene>
<accession>A0A4Z0R4Q0</accession>
<comment type="similarity">
    <text evidence="1 6">Belongs to the XseB family.</text>
</comment>
<dbReference type="NCBIfam" id="TIGR01280">
    <property type="entry name" value="xseB"/>
    <property type="match status" value="1"/>
</dbReference>
<name>A0A4Z0R4Q0_9FIRM</name>
<keyword evidence="4 6" id="KW-0378">Hydrolase</keyword>
<keyword evidence="3 6" id="KW-0540">Nuclease</keyword>
<dbReference type="InterPro" id="IPR003761">
    <property type="entry name" value="Exonuc_VII_S"/>
</dbReference>
<comment type="subcellular location">
    <subcellularLocation>
        <location evidence="6">Cytoplasm</location>
    </subcellularLocation>
</comment>
<reference evidence="8 9" key="1">
    <citation type="submission" date="2019-03" db="EMBL/GenBank/DDBJ databases">
        <title>Draft Genome Sequence of Desulfosporosinus fructosivorans Strain 63.6F, Isolated from Marine Sediment in the Baltic Sea.</title>
        <authorList>
            <person name="Hausmann B."/>
            <person name="Vandieken V."/>
            <person name="Pjevac P."/>
            <person name="Schreck K."/>
            <person name="Herbold C.W."/>
            <person name="Loy A."/>
        </authorList>
    </citation>
    <scope>NUCLEOTIDE SEQUENCE [LARGE SCALE GENOMIC DNA]</scope>
    <source>
        <strain evidence="8 9">63.6F</strain>
    </source>
</reference>
<dbReference type="GO" id="GO:0009318">
    <property type="term" value="C:exodeoxyribonuclease VII complex"/>
    <property type="evidence" value="ECO:0007669"/>
    <property type="project" value="UniProtKB-UniRule"/>
</dbReference>
<keyword evidence="2 6" id="KW-0963">Cytoplasm</keyword>
<dbReference type="EC" id="3.1.11.6" evidence="6"/>
<comment type="function">
    <text evidence="6">Bidirectionally degrades single-stranded DNA into large acid-insoluble oligonucleotides, which are then degraded further into small acid-soluble oligonucleotides.</text>
</comment>
<keyword evidence="9" id="KW-1185">Reference proteome</keyword>
<dbReference type="Gene3D" id="1.10.287.1040">
    <property type="entry name" value="Exonuclease VII, small subunit"/>
    <property type="match status" value="1"/>
</dbReference>
<evidence type="ECO:0000256" key="2">
    <source>
        <dbReference type="ARBA" id="ARBA00022490"/>
    </source>
</evidence>
<dbReference type="InterPro" id="IPR037004">
    <property type="entry name" value="Exonuc_VII_ssu_sf"/>
</dbReference>
<dbReference type="SUPFAM" id="SSF116842">
    <property type="entry name" value="XseB-like"/>
    <property type="match status" value="1"/>
</dbReference>
<evidence type="ECO:0000256" key="5">
    <source>
        <dbReference type="ARBA" id="ARBA00022839"/>
    </source>
</evidence>
<comment type="caution">
    <text evidence="8">The sequence shown here is derived from an EMBL/GenBank/DDBJ whole genome shotgun (WGS) entry which is preliminary data.</text>
</comment>
<evidence type="ECO:0000256" key="7">
    <source>
        <dbReference type="SAM" id="Coils"/>
    </source>
</evidence>
<evidence type="ECO:0000256" key="3">
    <source>
        <dbReference type="ARBA" id="ARBA00022722"/>
    </source>
</evidence>
<dbReference type="HAMAP" id="MF_00337">
    <property type="entry name" value="Exonuc_7_S"/>
    <property type="match status" value="1"/>
</dbReference>
<dbReference type="PANTHER" id="PTHR34137:SF1">
    <property type="entry name" value="EXODEOXYRIBONUCLEASE 7 SMALL SUBUNIT"/>
    <property type="match status" value="1"/>
</dbReference>
<evidence type="ECO:0000256" key="6">
    <source>
        <dbReference type="HAMAP-Rule" id="MF_00337"/>
    </source>
</evidence>
<keyword evidence="7" id="KW-0175">Coiled coil</keyword>
<dbReference type="PANTHER" id="PTHR34137">
    <property type="entry name" value="EXODEOXYRIBONUCLEASE 7 SMALL SUBUNIT"/>
    <property type="match status" value="1"/>
</dbReference>
<dbReference type="EMBL" id="SPQQ01000004">
    <property type="protein sequence ID" value="TGE37800.1"/>
    <property type="molecule type" value="Genomic_DNA"/>
</dbReference>
<feature type="coiled-coil region" evidence="7">
    <location>
        <begin position="24"/>
        <end position="51"/>
    </location>
</feature>
<proteinExistence type="inferred from homology"/>
<dbReference type="GO" id="GO:0005829">
    <property type="term" value="C:cytosol"/>
    <property type="evidence" value="ECO:0007669"/>
    <property type="project" value="TreeGrafter"/>
</dbReference>
<sequence>MSNETWTDDLFVEPSELEKSPYTLAEQEEEVVSLETGLQHLEKIVKTLEQKDLPLEKALNLFKDGVGLVQYCSNVLNLAEKQMEILLEGPDGQLQVKPASFETEG</sequence>
<organism evidence="8 9">
    <name type="scientific">Desulfosporosinus fructosivorans</name>
    <dbReference type="NCBI Taxonomy" id="2018669"/>
    <lineage>
        <taxon>Bacteria</taxon>
        <taxon>Bacillati</taxon>
        <taxon>Bacillota</taxon>
        <taxon>Clostridia</taxon>
        <taxon>Eubacteriales</taxon>
        <taxon>Desulfitobacteriaceae</taxon>
        <taxon>Desulfosporosinus</taxon>
    </lineage>
</organism>